<keyword evidence="10" id="KW-1185">Reference proteome</keyword>
<feature type="compositionally biased region" description="Polar residues" evidence="6">
    <location>
        <begin position="754"/>
        <end position="777"/>
    </location>
</feature>
<proteinExistence type="predicted"/>
<dbReference type="Proteomes" id="UP000655751">
    <property type="component" value="Unassembled WGS sequence"/>
</dbReference>
<comment type="catalytic activity">
    <reaction evidence="1">
        <text>ATP + protein L-histidine = ADP + protein N-phospho-L-histidine.</text>
        <dbReference type="EC" id="2.7.13.3"/>
    </reaction>
</comment>
<dbReference type="Pfam" id="PF02518">
    <property type="entry name" value="HATPase_c"/>
    <property type="match status" value="1"/>
</dbReference>
<keyword evidence="7" id="KW-0472">Membrane</keyword>
<evidence type="ECO:0000256" key="3">
    <source>
        <dbReference type="ARBA" id="ARBA00022553"/>
    </source>
</evidence>
<evidence type="ECO:0000313" key="10">
    <source>
        <dbReference type="Proteomes" id="UP000655751"/>
    </source>
</evidence>
<evidence type="ECO:0000256" key="2">
    <source>
        <dbReference type="ARBA" id="ARBA00012438"/>
    </source>
</evidence>
<dbReference type="Gene3D" id="6.10.340.10">
    <property type="match status" value="1"/>
</dbReference>
<evidence type="ECO:0000256" key="6">
    <source>
        <dbReference type="SAM" id="MobiDB-lite"/>
    </source>
</evidence>
<dbReference type="InterPro" id="IPR050428">
    <property type="entry name" value="TCS_sensor_his_kinase"/>
</dbReference>
<keyword evidence="4" id="KW-0808">Transferase</keyword>
<accession>A0A931IEK5</accession>
<keyword evidence="7" id="KW-0812">Transmembrane</keyword>
<dbReference type="RefSeq" id="WP_196152099.1">
    <property type="nucleotide sequence ID" value="NZ_JADMLG010000012.1"/>
</dbReference>
<dbReference type="PANTHER" id="PTHR45436">
    <property type="entry name" value="SENSOR HISTIDINE KINASE YKOH"/>
    <property type="match status" value="1"/>
</dbReference>
<sequence>MSTDEREPANDDREHASSSPAAGARSERTLGIRGKVLAIALVPSLTLLVLGVGVAASLVNSGRQAESFAQAQRSNLEPTRDLVAAVQRERSLSMRQLAGEEIDPGVLGVARSRFDRAMREVQSAQSVSTALGSAEQDTLTEQGKQLNALLPALRAGVDARAATPFDVYRFYSGLLDGVAQVGSRLIKHNSPDVSAAVELTQSNALLQVIEAVSRVGALTAAIASDDRPPAELSSEFRNLVGYYRVEIARVRGVFDSEDATRLDRLTASPAWGQMTAVEQALLETPPAGTTGRQALPFSVEDWRTATDQFAGDLTSLWIDQNERSQRRAADAGALNARNSLLAGIGITVLTVLMILLSLWLANRIINRLERLRAETLALARVQLPDTVRRLSGGERIDPGSATAQLDFGRDEIGTVAEAFTIAYAAAVGAAVEEANTRAGVRSVFLEIAHRSQVVARRQLEILDEAEARQEDPALLETFFRLDHLATRQRRNAENLIILGGGRPGRQWRNPVPLLDLVRSSIAETLEYARVNTARLPAVSVVSSAIADLIHLLAELIDNATMFSPPESRVEITGNTVGRGVVIEVGDQGLGMTDEDMAQANQTLSRPTDFGFANLSQDSRLGLFVVAQLGSRHGISVRLRESDYGGIRAVVLLPSAIIVDIPVEDYAPGEYAGSRFAPWEHVSAEQATMTPALPDTPAASRGIAERPHVPTPEAVAVQDTATLPRIQDARPELPKRRRQTNLAPESTAIRPERGASTQVTRSPEQARNLMSSIENGTRQGRLDIPEPDSNDQEGNGASYFRG</sequence>
<dbReference type="GO" id="GO:0005886">
    <property type="term" value="C:plasma membrane"/>
    <property type="evidence" value="ECO:0007669"/>
    <property type="project" value="TreeGrafter"/>
</dbReference>
<dbReference type="SUPFAM" id="SSF55874">
    <property type="entry name" value="ATPase domain of HSP90 chaperone/DNA topoisomerase II/histidine kinase"/>
    <property type="match status" value="1"/>
</dbReference>
<keyword evidence="3" id="KW-0597">Phosphoprotein</keyword>
<dbReference type="InterPro" id="IPR036890">
    <property type="entry name" value="HATPase_C_sf"/>
</dbReference>
<dbReference type="Gene3D" id="3.30.565.10">
    <property type="entry name" value="Histidine kinase-like ATPase, C-terminal domain"/>
    <property type="match status" value="1"/>
</dbReference>
<dbReference type="InterPro" id="IPR013587">
    <property type="entry name" value="Nitrate/nitrite_sensing"/>
</dbReference>
<gene>
    <name evidence="9" type="ORF">IT779_26285</name>
</gene>
<dbReference type="PANTHER" id="PTHR45436:SF5">
    <property type="entry name" value="SENSOR HISTIDINE KINASE TRCS"/>
    <property type="match status" value="1"/>
</dbReference>
<evidence type="ECO:0000256" key="5">
    <source>
        <dbReference type="ARBA" id="ARBA00022777"/>
    </source>
</evidence>
<evidence type="ECO:0000313" key="9">
    <source>
        <dbReference type="EMBL" id="MBH0779786.1"/>
    </source>
</evidence>
<evidence type="ECO:0000256" key="1">
    <source>
        <dbReference type="ARBA" id="ARBA00000085"/>
    </source>
</evidence>
<feature type="region of interest" description="Disordered" evidence="6">
    <location>
        <begin position="713"/>
        <end position="801"/>
    </location>
</feature>
<dbReference type="InterPro" id="IPR003594">
    <property type="entry name" value="HATPase_dom"/>
</dbReference>
<evidence type="ECO:0000256" key="7">
    <source>
        <dbReference type="SAM" id="Phobius"/>
    </source>
</evidence>
<name>A0A931IEK5_9NOCA</name>
<dbReference type="GO" id="GO:0004673">
    <property type="term" value="F:protein histidine kinase activity"/>
    <property type="evidence" value="ECO:0007669"/>
    <property type="project" value="UniProtKB-EC"/>
</dbReference>
<dbReference type="EC" id="2.7.13.3" evidence="2"/>
<dbReference type="Pfam" id="PF08376">
    <property type="entry name" value="NIT"/>
    <property type="match status" value="1"/>
</dbReference>
<evidence type="ECO:0000256" key="4">
    <source>
        <dbReference type="ARBA" id="ARBA00022679"/>
    </source>
</evidence>
<reference evidence="9" key="1">
    <citation type="submission" date="2020-11" db="EMBL/GenBank/DDBJ databases">
        <title>Nocardia NEAU-351.nov., a novel actinomycete isolated from the cow dung.</title>
        <authorList>
            <person name="Zhang X."/>
        </authorList>
    </citation>
    <scope>NUCLEOTIDE SEQUENCE</scope>
    <source>
        <strain evidence="9">NEAU-351</strain>
    </source>
</reference>
<dbReference type="EMBL" id="JADMLG010000012">
    <property type="protein sequence ID" value="MBH0779786.1"/>
    <property type="molecule type" value="Genomic_DNA"/>
</dbReference>
<dbReference type="SMART" id="SM00387">
    <property type="entry name" value="HATPase_c"/>
    <property type="match status" value="1"/>
</dbReference>
<keyword evidence="5" id="KW-0418">Kinase</keyword>
<feature type="domain" description="Histidine kinase/HSP90-like ATPase" evidence="8">
    <location>
        <begin position="543"/>
        <end position="656"/>
    </location>
</feature>
<evidence type="ECO:0000259" key="8">
    <source>
        <dbReference type="SMART" id="SM00387"/>
    </source>
</evidence>
<feature type="transmembrane region" description="Helical" evidence="7">
    <location>
        <begin position="340"/>
        <end position="361"/>
    </location>
</feature>
<keyword evidence="7" id="KW-1133">Transmembrane helix</keyword>
<feature type="compositionally biased region" description="Basic and acidic residues" evidence="6">
    <location>
        <begin position="1"/>
        <end position="16"/>
    </location>
</feature>
<organism evidence="9 10">
    <name type="scientific">Nocardia bovistercoris</name>
    <dbReference type="NCBI Taxonomy" id="2785916"/>
    <lineage>
        <taxon>Bacteria</taxon>
        <taxon>Bacillati</taxon>
        <taxon>Actinomycetota</taxon>
        <taxon>Actinomycetes</taxon>
        <taxon>Mycobacteriales</taxon>
        <taxon>Nocardiaceae</taxon>
        <taxon>Nocardia</taxon>
    </lineage>
</organism>
<comment type="caution">
    <text evidence="9">The sequence shown here is derived from an EMBL/GenBank/DDBJ whole genome shotgun (WGS) entry which is preliminary data.</text>
</comment>
<dbReference type="GO" id="GO:0000160">
    <property type="term" value="P:phosphorelay signal transduction system"/>
    <property type="evidence" value="ECO:0007669"/>
    <property type="project" value="TreeGrafter"/>
</dbReference>
<feature type="region of interest" description="Disordered" evidence="6">
    <location>
        <begin position="1"/>
        <end position="26"/>
    </location>
</feature>
<feature type="transmembrane region" description="Helical" evidence="7">
    <location>
        <begin position="36"/>
        <end position="59"/>
    </location>
</feature>
<protein>
    <recommendedName>
        <fullName evidence="2">histidine kinase</fullName>
        <ecNumber evidence="2">2.7.13.3</ecNumber>
    </recommendedName>
</protein>
<dbReference type="AlphaFoldDB" id="A0A931IEK5"/>